<dbReference type="PROSITE" id="PS50885">
    <property type="entry name" value="HAMP"/>
    <property type="match status" value="1"/>
</dbReference>
<dbReference type="InterPro" id="IPR050428">
    <property type="entry name" value="TCS_sensor_his_kinase"/>
</dbReference>
<evidence type="ECO:0000256" key="9">
    <source>
        <dbReference type="ARBA" id="ARBA00023012"/>
    </source>
</evidence>
<dbReference type="SMART" id="SM00387">
    <property type="entry name" value="HATPase_c"/>
    <property type="match status" value="1"/>
</dbReference>
<evidence type="ECO:0000256" key="2">
    <source>
        <dbReference type="ARBA" id="ARBA00004370"/>
    </source>
</evidence>
<dbReference type="InterPro" id="IPR036097">
    <property type="entry name" value="HisK_dim/P_sf"/>
</dbReference>
<dbReference type="EC" id="2.7.13.3" evidence="3"/>
<accession>A0A840L939</accession>
<name>A0A840L939_9BURK</name>
<evidence type="ECO:0000259" key="13">
    <source>
        <dbReference type="PROSITE" id="PS50109"/>
    </source>
</evidence>
<keyword evidence="10 12" id="KW-0472">Membrane</keyword>
<evidence type="ECO:0000259" key="14">
    <source>
        <dbReference type="PROSITE" id="PS50885"/>
    </source>
</evidence>
<dbReference type="PANTHER" id="PTHR45436:SF1">
    <property type="entry name" value="SENSOR PROTEIN QSEC"/>
    <property type="match status" value="1"/>
</dbReference>
<feature type="domain" description="HAMP" evidence="14">
    <location>
        <begin position="200"/>
        <end position="252"/>
    </location>
</feature>
<reference evidence="15 16" key="1">
    <citation type="submission" date="2020-08" db="EMBL/GenBank/DDBJ databases">
        <title>Functional genomics of gut bacteria from endangered species of beetles.</title>
        <authorList>
            <person name="Carlos-Shanley C."/>
        </authorList>
    </citation>
    <scope>NUCLEOTIDE SEQUENCE [LARGE SCALE GENOMIC DNA]</scope>
    <source>
        <strain evidence="15 16">S00239</strain>
    </source>
</reference>
<dbReference type="Pfam" id="PF02518">
    <property type="entry name" value="HATPase_c"/>
    <property type="match status" value="1"/>
</dbReference>
<dbReference type="SMART" id="SM00388">
    <property type="entry name" value="HisKA"/>
    <property type="match status" value="1"/>
</dbReference>
<dbReference type="PROSITE" id="PS50109">
    <property type="entry name" value="HIS_KIN"/>
    <property type="match status" value="1"/>
</dbReference>
<proteinExistence type="predicted"/>
<comment type="subcellular location">
    <subcellularLocation>
        <location evidence="2">Membrane</location>
    </subcellularLocation>
</comment>
<feature type="transmembrane region" description="Helical" evidence="12">
    <location>
        <begin position="17"/>
        <end position="37"/>
    </location>
</feature>
<dbReference type="SUPFAM" id="SSF47384">
    <property type="entry name" value="Homodimeric domain of signal transducing histidine kinase"/>
    <property type="match status" value="1"/>
</dbReference>
<evidence type="ECO:0000256" key="8">
    <source>
        <dbReference type="ARBA" id="ARBA00022989"/>
    </source>
</evidence>
<organism evidence="15 16">
    <name type="scientific">Roseateles oligotrophus</name>
    <dbReference type="NCBI Taxonomy" id="1769250"/>
    <lineage>
        <taxon>Bacteria</taxon>
        <taxon>Pseudomonadati</taxon>
        <taxon>Pseudomonadota</taxon>
        <taxon>Betaproteobacteria</taxon>
        <taxon>Burkholderiales</taxon>
        <taxon>Sphaerotilaceae</taxon>
        <taxon>Roseateles</taxon>
    </lineage>
</organism>
<dbReference type="GO" id="GO:0000155">
    <property type="term" value="F:phosphorelay sensor kinase activity"/>
    <property type="evidence" value="ECO:0007669"/>
    <property type="project" value="InterPro"/>
</dbReference>
<dbReference type="InterPro" id="IPR036890">
    <property type="entry name" value="HATPase_C_sf"/>
</dbReference>
<evidence type="ECO:0000256" key="6">
    <source>
        <dbReference type="ARBA" id="ARBA00022692"/>
    </source>
</evidence>
<dbReference type="GO" id="GO:0005886">
    <property type="term" value="C:plasma membrane"/>
    <property type="evidence" value="ECO:0007669"/>
    <property type="project" value="TreeGrafter"/>
</dbReference>
<keyword evidence="8 12" id="KW-1133">Transmembrane helix</keyword>
<evidence type="ECO:0000256" key="7">
    <source>
        <dbReference type="ARBA" id="ARBA00022777"/>
    </source>
</evidence>
<keyword evidence="5 15" id="KW-0808">Transferase</keyword>
<dbReference type="Pfam" id="PF00512">
    <property type="entry name" value="HisKA"/>
    <property type="match status" value="1"/>
</dbReference>
<dbReference type="InterPro" id="IPR005467">
    <property type="entry name" value="His_kinase_dom"/>
</dbReference>
<feature type="transmembrane region" description="Helical" evidence="12">
    <location>
        <begin position="176"/>
        <end position="199"/>
    </location>
</feature>
<evidence type="ECO:0000256" key="3">
    <source>
        <dbReference type="ARBA" id="ARBA00012438"/>
    </source>
</evidence>
<evidence type="ECO:0000256" key="12">
    <source>
        <dbReference type="SAM" id="Phobius"/>
    </source>
</evidence>
<evidence type="ECO:0000256" key="1">
    <source>
        <dbReference type="ARBA" id="ARBA00000085"/>
    </source>
</evidence>
<dbReference type="RefSeq" id="WP_184297141.1">
    <property type="nucleotide sequence ID" value="NZ_JACHLP010000002.1"/>
</dbReference>
<dbReference type="PANTHER" id="PTHR45436">
    <property type="entry name" value="SENSOR HISTIDINE KINASE YKOH"/>
    <property type="match status" value="1"/>
</dbReference>
<keyword evidence="4" id="KW-0597">Phosphoprotein</keyword>
<dbReference type="InterPro" id="IPR003661">
    <property type="entry name" value="HisK_dim/P_dom"/>
</dbReference>
<dbReference type="AlphaFoldDB" id="A0A840L939"/>
<sequence length="501" mass="54906">MAAESGQRSLFGEILDWMLAPLLLIWPISVALTWLVAQGIAGKPYDRELGEMARTLGLQVASPAAAAAAGRKGRSQYALAPEAAALLRADETDTVYYQVLGLRGELLNGDAKLPMPPDEDPIVPWELHFRDDEVGHERVRVAYLWVSPEGMAGSSKTMLVQVAETLGKRGRLTNEIIKGVILPQFVILPLAVLLVWLALARGIAPLNELQRRIRSRESSDLSPIDEHRIPEEVAPLVRAINDLLARLDQSISSQKHFLADAAHQLKTPLAGLRTQAEFAQREIDEGRSEPAELKRSLQQIALSSQRAAHMVNQLLAMARAEDQEHAARRSEVNLAELAIETVRDFVPRAFDKRIDLGYEGPEQEQSGLSILGHPLLIRELIRNLVDNALLYTPAGGTVTVRVVEDPFGQVSVLQVEDSGPGVAEAEREQVFQPFYRALGTNVDGSGLGLAIVREIAQQHEAELTLDETRPRRPGQAEPDGQGPGARFTVRFSAHPLPNAEA</sequence>
<evidence type="ECO:0000313" key="15">
    <source>
        <dbReference type="EMBL" id="MBB4842649.1"/>
    </source>
</evidence>
<comment type="caution">
    <text evidence="15">The sequence shown here is derived from an EMBL/GenBank/DDBJ whole genome shotgun (WGS) entry which is preliminary data.</text>
</comment>
<dbReference type="EMBL" id="JACHLP010000002">
    <property type="protein sequence ID" value="MBB4842649.1"/>
    <property type="molecule type" value="Genomic_DNA"/>
</dbReference>
<dbReference type="SUPFAM" id="SSF55874">
    <property type="entry name" value="ATPase domain of HSP90 chaperone/DNA topoisomerase II/histidine kinase"/>
    <property type="match status" value="1"/>
</dbReference>
<feature type="region of interest" description="Disordered" evidence="11">
    <location>
        <begin position="462"/>
        <end position="501"/>
    </location>
</feature>
<dbReference type="InterPro" id="IPR003660">
    <property type="entry name" value="HAMP_dom"/>
</dbReference>
<dbReference type="Proteomes" id="UP000562027">
    <property type="component" value="Unassembled WGS sequence"/>
</dbReference>
<dbReference type="InterPro" id="IPR003594">
    <property type="entry name" value="HATPase_dom"/>
</dbReference>
<dbReference type="InterPro" id="IPR004358">
    <property type="entry name" value="Sig_transdc_His_kin-like_C"/>
</dbReference>
<evidence type="ECO:0000313" key="16">
    <source>
        <dbReference type="Proteomes" id="UP000562027"/>
    </source>
</evidence>
<evidence type="ECO:0000256" key="11">
    <source>
        <dbReference type="SAM" id="MobiDB-lite"/>
    </source>
</evidence>
<dbReference type="Pfam" id="PF08521">
    <property type="entry name" value="2CSK_N"/>
    <property type="match status" value="1"/>
</dbReference>
<keyword evidence="9" id="KW-0902">Two-component regulatory system</keyword>
<keyword evidence="7 15" id="KW-0418">Kinase</keyword>
<keyword evidence="16" id="KW-1185">Reference proteome</keyword>
<dbReference type="Gene3D" id="1.10.287.130">
    <property type="match status" value="1"/>
</dbReference>
<dbReference type="Gene3D" id="3.30.565.10">
    <property type="entry name" value="Histidine kinase-like ATPase, C-terminal domain"/>
    <property type="match status" value="1"/>
</dbReference>
<protein>
    <recommendedName>
        <fullName evidence="3">histidine kinase</fullName>
        <ecNumber evidence="3">2.7.13.3</ecNumber>
    </recommendedName>
</protein>
<dbReference type="CDD" id="cd00082">
    <property type="entry name" value="HisKA"/>
    <property type="match status" value="1"/>
</dbReference>
<dbReference type="PRINTS" id="PR00344">
    <property type="entry name" value="BCTRLSENSOR"/>
</dbReference>
<evidence type="ECO:0000256" key="5">
    <source>
        <dbReference type="ARBA" id="ARBA00022679"/>
    </source>
</evidence>
<dbReference type="InterPro" id="IPR013727">
    <property type="entry name" value="2CSK_N"/>
</dbReference>
<evidence type="ECO:0000256" key="4">
    <source>
        <dbReference type="ARBA" id="ARBA00022553"/>
    </source>
</evidence>
<evidence type="ECO:0000256" key="10">
    <source>
        <dbReference type="ARBA" id="ARBA00023136"/>
    </source>
</evidence>
<feature type="domain" description="Histidine kinase" evidence="13">
    <location>
        <begin position="260"/>
        <end position="495"/>
    </location>
</feature>
<gene>
    <name evidence="15" type="ORF">HNP55_001164</name>
</gene>
<dbReference type="SMART" id="SM00304">
    <property type="entry name" value="HAMP"/>
    <property type="match status" value="1"/>
</dbReference>
<keyword evidence="6 12" id="KW-0812">Transmembrane</keyword>
<comment type="catalytic activity">
    <reaction evidence="1">
        <text>ATP + protein L-histidine = ADP + protein N-phospho-L-histidine.</text>
        <dbReference type="EC" id="2.7.13.3"/>
    </reaction>
</comment>